<feature type="transmembrane region" description="Helical" evidence="7">
    <location>
        <begin position="387"/>
        <end position="405"/>
    </location>
</feature>
<evidence type="ECO:0000256" key="3">
    <source>
        <dbReference type="ARBA" id="ARBA00022676"/>
    </source>
</evidence>
<comment type="subcellular location">
    <subcellularLocation>
        <location evidence="1">Cell membrane</location>
    </subcellularLocation>
</comment>
<dbReference type="GO" id="GO:0030213">
    <property type="term" value="P:hyaluronan biosynthetic process"/>
    <property type="evidence" value="ECO:0007669"/>
    <property type="project" value="TreeGrafter"/>
</dbReference>
<proteinExistence type="predicted"/>
<evidence type="ECO:0000256" key="1">
    <source>
        <dbReference type="ARBA" id="ARBA00004236"/>
    </source>
</evidence>
<keyword evidence="7" id="KW-1133">Transmembrane helix</keyword>
<keyword evidence="2" id="KW-1003">Cell membrane</keyword>
<dbReference type="EMBL" id="FN649741">
    <property type="protein sequence ID" value="CBJ27851.1"/>
    <property type="molecule type" value="Genomic_DNA"/>
</dbReference>
<gene>
    <name evidence="8" type="ORF">Esi_0086_0005</name>
</gene>
<dbReference type="GO" id="GO:0005886">
    <property type="term" value="C:plasma membrane"/>
    <property type="evidence" value="ECO:0007669"/>
    <property type="project" value="UniProtKB-SubCell"/>
</dbReference>
<dbReference type="Gene3D" id="3.90.550.10">
    <property type="entry name" value="Spore Coat Polysaccharide Biosynthesis Protein SpsA, Chain A"/>
    <property type="match status" value="1"/>
</dbReference>
<feature type="transmembrane region" description="Helical" evidence="7">
    <location>
        <begin position="46"/>
        <end position="71"/>
    </location>
</feature>
<evidence type="ECO:0000256" key="2">
    <source>
        <dbReference type="ARBA" id="ARBA00022475"/>
    </source>
</evidence>
<dbReference type="InterPro" id="IPR029044">
    <property type="entry name" value="Nucleotide-diphossugar_trans"/>
</dbReference>
<evidence type="ECO:0000313" key="8">
    <source>
        <dbReference type="EMBL" id="CBJ27851.1"/>
    </source>
</evidence>
<feature type="transmembrane region" description="Helical" evidence="7">
    <location>
        <begin position="346"/>
        <end position="367"/>
    </location>
</feature>
<dbReference type="Pfam" id="PF13641">
    <property type="entry name" value="Glyco_tranf_2_3"/>
    <property type="match status" value="1"/>
</dbReference>
<dbReference type="PANTHER" id="PTHR22913:SF12">
    <property type="entry name" value="MANNURONAN SYNTHASE"/>
    <property type="match status" value="1"/>
</dbReference>
<dbReference type="InParanoid" id="D7G7X6"/>
<feature type="region of interest" description="Disordered" evidence="6">
    <location>
        <begin position="462"/>
        <end position="492"/>
    </location>
</feature>
<dbReference type="Proteomes" id="UP000002630">
    <property type="component" value="Linkage Group LG16"/>
</dbReference>
<name>D7G7X6_ECTSI</name>
<keyword evidence="9" id="KW-1185">Reference proteome</keyword>
<dbReference type="STRING" id="2880.D7G7X6"/>
<feature type="transmembrane region" description="Helical" evidence="7">
    <location>
        <begin position="417"/>
        <end position="435"/>
    </location>
</feature>
<evidence type="ECO:0000256" key="6">
    <source>
        <dbReference type="SAM" id="MobiDB-lite"/>
    </source>
</evidence>
<evidence type="ECO:0000256" key="7">
    <source>
        <dbReference type="SAM" id="Phobius"/>
    </source>
</evidence>
<dbReference type="EMBL" id="FN649096">
    <property type="protein sequence ID" value="CBJ27851.1"/>
    <property type="molecule type" value="Genomic_DNA"/>
</dbReference>
<keyword evidence="3" id="KW-0328">Glycosyltransferase</keyword>
<evidence type="ECO:0000256" key="4">
    <source>
        <dbReference type="ARBA" id="ARBA00022679"/>
    </source>
</evidence>
<evidence type="ECO:0000256" key="5">
    <source>
        <dbReference type="ARBA" id="ARBA00023136"/>
    </source>
</evidence>
<keyword evidence="4 8" id="KW-0808">Transferase</keyword>
<accession>D7G7X6</accession>
<feature type="transmembrane region" description="Helical" evidence="7">
    <location>
        <begin position="21"/>
        <end position="40"/>
    </location>
</feature>
<keyword evidence="7" id="KW-0812">Transmembrane</keyword>
<dbReference type="GO" id="GO:0085029">
    <property type="term" value="P:extracellular matrix assembly"/>
    <property type="evidence" value="ECO:0007669"/>
    <property type="project" value="TreeGrafter"/>
</dbReference>
<organism evidence="8 9">
    <name type="scientific">Ectocarpus siliculosus</name>
    <name type="common">Brown alga</name>
    <name type="synonym">Conferva siliculosa</name>
    <dbReference type="NCBI Taxonomy" id="2880"/>
    <lineage>
        <taxon>Eukaryota</taxon>
        <taxon>Sar</taxon>
        <taxon>Stramenopiles</taxon>
        <taxon>Ochrophyta</taxon>
        <taxon>PX clade</taxon>
        <taxon>Phaeophyceae</taxon>
        <taxon>Ectocarpales</taxon>
        <taxon>Ectocarpaceae</taxon>
        <taxon>Ectocarpus</taxon>
    </lineage>
</organism>
<protein>
    <submittedName>
        <fullName evidence="8">Glycosyl transferase</fullName>
    </submittedName>
</protein>
<evidence type="ECO:0000313" key="9">
    <source>
        <dbReference type="Proteomes" id="UP000002630"/>
    </source>
</evidence>
<reference evidence="8 9" key="1">
    <citation type="journal article" date="2010" name="Nature">
        <title>The Ectocarpus genome and the independent evolution of multicellularity in brown algae.</title>
        <authorList>
            <person name="Cock J.M."/>
            <person name="Sterck L."/>
            <person name="Rouze P."/>
            <person name="Scornet D."/>
            <person name="Allen A.E."/>
            <person name="Amoutzias G."/>
            <person name="Anthouard V."/>
            <person name="Artiguenave F."/>
            <person name="Aury J.M."/>
            <person name="Badger J.H."/>
            <person name="Beszteri B."/>
            <person name="Billiau K."/>
            <person name="Bonnet E."/>
            <person name="Bothwell J.H."/>
            <person name="Bowler C."/>
            <person name="Boyen C."/>
            <person name="Brownlee C."/>
            <person name="Carrano C.J."/>
            <person name="Charrier B."/>
            <person name="Cho G.Y."/>
            <person name="Coelho S.M."/>
            <person name="Collen J."/>
            <person name="Corre E."/>
            <person name="Da Silva C."/>
            <person name="Delage L."/>
            <person name="Delaroque N."/>
            <person name="Dittami S.M."/>
            <person name="Doulbeau S."/>
            <person name="Elias M."/>
            <person name="Farnham G."/>
            <person name="Gachon C.M."/>
            <person name="Gschloessl B."/>
            <person name="Heesch S."/>
            <person name="Jabbari K."/>
            <person name="Jubin C."/>
            <person name="Kawai H."/>
            <person name="Kimura K."/>
            <person name="Kloareg B."/>
            <person name="Kupper F.C."/>
            <person name="Lang D."/>
            <person name="Le Bail A."/>
            <person name="Leblanc C."/>
            <person name="Lerouge P."/>
            <person name="Lohr M."/>
            <person name="Lopez P.J."/>
            <person name="Martens C."/>
            <person name="Maumus F."/>
            <person name="Michel G."/>
            <person name="Miranda-Saavedra D."/>
            <person name="Morales J."/>
            <person name="Moreau H."/>
            <person name="Motomura T."/>
            <person name="Nagasato C."/>
            <person name="Napoli C.A."/>
            <person name="Nelson D.R."/>
            <person name="Nyvall-Collen P."/>
            <person name="Peters A.F."/>
            <person name="Pommier C."/>
            <person name="Potin P."/>
            <person name="Poulain J."/>
            <person name="Quesneville H."/>
            <person name="Read B."/>
            <person name="Rensing S.A."/>
            <person name="Ritter A."/>
            <person name="Rousvoal S."/>
            <person name="Samanta M."/>
            <person name="Samson G."/>
            <person name="Schroeder D.C."/>
            <person name="Segurens B."/>
            <person name="Strittmatter M."/>
            <person name="Tonon T."/>
            <person name="Tregear J.W."/>
            <person name="Valentin K."/>
            <person name="von Dassow P."/>
            <person name="Yamagishi T."/>
            <person name="Van de Peer Y."/>
            <person name="Wincker P."/>
        </authorList>
    </citation>
    <scope>NUCLEOTIDE SEQUENCE [LARGE SCALE GENOMIC DNA]</scope>
    <source>
        <strain evidence="9">Ec32 / CCAP1310/4</strain>
    </source>
</reference>
<dbReference type="SUPFAM" id="SSF53448">
    <property type="entry name" value="Nucleotide-diphospho-sugar transferases"/>
    <property type="match status" value="1"/>
</dbReference>
<dbReference type="OrthoDB" id="2849215at2759"/>
<keyword evidence="5 7" id="KW-0472">Membrane</keyword>
<dbReference type="PANTHER" id="PTHR22913">
    <property type="entry name" value="HYALURONAN SYNTHASE"/>
    <property type="match status" value="1"/>
</dbReference>
<sequence length="492" mass="55190">MRSWEVFDGNISANAKSRNNTTSSVMGLTIGEFFVSLLTGTRNGEFSIYVVLLCYFWGIWGIKFILSYLVYFPVIGWAGDHSVSVIVPTYKEDQETLQKAVERILHKSNTTVKEVIIVTDVREANTMNKWSREEWANNPRVHVVTSDIGKRKAVRLGIESAKEDILVIIESDTFAEPGSIDELVKPIALNETVGGSVGDQLIYDHTANSINYFNHLVELIKYRFTIPALSVFNSVTVLGGRCVAFRKCAIAPLMDSLENETFLGKKCVSGDDGRVTSLLLATGWNCVYQRTAVFLTISPPTLKIFMKQRMRWARNSCRRTIRAIFVVPEKDLDVPYSRFWAYKRPAALLQVLTVWVNTAVMTAVVGLTLYSLVTGKWFWTGKGGTEVTIRVVLLLFVGMALRRLIRIFPAVRETPCKYFGWLLLFPWYLFLMWGVRMYSIVTMNKQGWVTRVGTGAGGFGTVGEGEESKAVGEDEESGGEIHKKADMGSPTD</sequence>
<dbReference type="eggNOG" id="KOG2571">
    <property type="taxonomic scope" value="Eukaryota"/>
</dbReference>
<dbReference type="GO" id="GO:0050501">
    <property type="term" value="F:hyaluronan synthase activity"/>
    <property type="evidence" value="ECO:0007669"/>
    <property type="project" value="TreeGrafter"/>
</dbReference>
<dbReference type="AlphaFoldDB" id="D7G7X6"/>